<accession>A0A508A9V8</accession>
<feature type="signal peptide" evidence="1">
    <location>
        <begin position="1"/>
        <end position="20"/>
    </location>
</feature>
<reference evidence="2 3" key="1">
    <citation type="submission" date="2019-06" db="EMBL/GenBank/DDBJ databases">
        <title>Lysobacter alkalisoli sp. nov. isolated from saline soil.</title>
        <authorList>
            <person name="Sun J.-Q."/>
            <person name="Xu L."/>
        </authorList>
    </citation>
    <scope>NUCLEOTIDE SEQUENCE [LARGE SCALE GENOMIC DNA]</scope>
    <source>
        <strain evidence="2 3">JCM 31130</strain>
    </source>
</reference>
<dbReference type="OrthoDB" id="6866708at2"/>
<evidence type="ECO:0000256" key="1">
    <source>
        <dbReference type="SAM" id="SignalP"/>
    </source>
</evidence>
<name>A0A508A9V8_9GAMM</name>
<gene>
    <name evidence="2" type="ORF">FKV25_07590</name>
</gene>
<dbReference type="Proteomes" id="UP000318212">
    <property type="component" value="Unassembled WGS sequence"/>
</dbReference>
<comment type="caution">
    <text evidence="2">The sequence shown here is derived from an EMBL/GenBank/DDBJ whole genome shotgun (WGS) entry which is preliminary data.</text>
</comment>
<evidence type="ECO:0000313" key="2">
    <source>
        <dbReference type="EMBL" id="TQD45683.1"/>
    </source>
</evidence>
<keyword evidence="1" id="KW-0732">Signal</keyword>
<dbReference type="AlphaFoldDB" id="A0A508A9V8"/>
<organism evidence="2 3">
    <name type="scientific">Marilutibacter aestuarii</name>
    <dbReference type="NCBI Taxonomy" id="1706195"/>
    <lineage>
        <taxon>Bacteria</taxon>
        <taxon>Pseudomonadati</taxon>
        <taxon>Pseudomonadota</taxon>
        <taxon>Gammaproteobacteria</taxon>
        <taxon>Lysobacterales</taxon>
        <taxon>Lysobacteraceae</taxon>
        <taxon>Marilutibacter</taxon>
    </lineage>
</organism>
<proteinExistence type="predicted"/>
<dbReference type="RefSeq" id="WP_141518189.1">
    <property type="nucleotide sequence ID" value="NZ_VICE01000071.1"/>
</dbReference>
<evidence type="ECO:0000313" key="3">
    <source>
        <dbReference type="Proteomes" id="UP000318212"/>
    </source>
</evidence>
<sequence>MKKTLHLACIGALLPIVACSESLPSPEPAAASTAAVDASPAVGPCATDEGSPKLVPLPALGPDFSDSSIEMFAVEGGNGAPYLSRPQAMAAAGSEATLRLAYAPGQDGELQLTVCLASGQGRAHSPPIGSQGGAHPVVAATFMANADAEPGQELVVLVSWSVENALGTAGTMYEPHVFKMPGDAGALQRVQLDDPALSFGFDGVREGEQVAYPYREARAFRARLQALGFTQEAP</sequence>
<dbReference type="EMBL" id="VICE01000071">
    <property type="protein sequence ID" value="TQD45683.1"/>
    <property type="molecule type" value="Genomic_DNA"/>
</dbReference>
<keyword evidence="3" id="KW-1185">Reference proteome</keyword>
<feature type="chain" id="PRO_5021294026" evidence="1">
    <location>
        <begin position="21"/>
        <end position="234"/>
    </location>
</feature>
<protein>
    <submittedName>
        <fullName evidence="2">Uncharacterized protein</fullName>
    </submittedName>
</protein>